<evidence type="ECO:0000256" key="5">
    <source>
        <dbReference type="ARBA" id="ARBA00022801"/>
    </source>
</evidence>
<dbReference type="GeneID" id="90986623"/>
<dbReference type="RefSeq" id="WP_009164309.1">
    <property type="nucleotide sequence ID" value="NZ_ADFP01000047.1"/>
</dbReference>
<dbReference type="SUPFAM" id="SSF56784">
    <property type="entry name" value="HAD-like"/>
    <property type="match status" value="1"/>
</dbReference>
<dbReference type="PANTHER" id="PTHR21485">
    <property type="entry name" value="HAD SUPERFAMILY MEMBERS CMAS AND KDSC"/>
    <property type="match status" value="1"/>
</dbReference>
<comment type="caution">
    <text evidence="7">The sequence shown here is derived from an EMBL/GenBank/DDBJ whole genome shotgun (WGS) entry which is preliminary data.</text>
</comment>
<dbReference type="NCBIfam" id="TIGR01670">
    <property type="entry name" value="KdsC-phosphatas"/>
    <property type="match status" value="1"/>
</dbReference>
<name>A0ABM9ZWD7_9BACT</name>
<dbReference type="Proteomes" id="UP000006462">
    <property type="component" value="Unassembled WGS sequence"/>
</dbReference>
<keyword evidence="5 7" id="KW-0378">Hydrolase</keyword>
<evidence type="ECO:0000313" key="7">
    <source>
        <dbReference type="EMBL" id="EFB91245.1"/>
    </source>
</evidence>
<dbReference type="InterPro" id="IPR023214">
    <property type="entry name" value="HAD_sf"/>
</dbReference>
<dbReference type="GO" id="GO:0016787">
    <property type="term" value="F:hydrolase activity"/>
    <property type="evidence" value="ECO:0007669"/>
    <property type="project" value="UniProtKB-KW"/>
</dbReference>
<accession>A0ABM9ZWD7</accession>
<evidence type="ECO:0000256" key="6">
    <source>
        <dbReference type="ARBA" id="ARBA00022842"/>
    </source>
</evidence>
<evidence type="ECO:0000256" key="3">
    <source>
        <dbReference type="ARBA" id="ARBA00011881"/>
    </source>
</evidence>
<protein>
    <submittedName>
        <fullName evidence="7">3-deoxy-D-manno-octulosonate 8-phosphate phosphatase, YrbI family</fullName>
        <ecNumber evidence="7">3.1.3.-</ecNumber>
    </submittedName>
</protein>
<dbReference type="SFLD" id="SFLDG01136">
    <property type="entry name" value="C1.6:_Phosphoserine_Phosphatas"/>
    <property type="match status" value="1"/>
</dbReference>
<dbReference type="Pfam" id="PF08282">
    <property type="entry name" value="Hydrolase_3"/>
    <property type="match status" value="1"/>
</dbReference>
<dbReference type="PANTHER" id="PTHR21485:SF3">
    <property type="entry name" value="N-ACYLNEURAMINATE CYTIDYLYLTRANSFERASE"/>
    <property type="match status" value="1"/>
</dbReference>
<dbReference type="Gene3D" id="3.40.50.1000">
    <property type="entry name" value="HAD superfamily/HAD-like"/>
    <property type="match status" value="1"/>
</dbReference>
<keyword evidence="6" id="KW-0460">Magnesium</keyword>
<proteinExistence type="inferred from homology"/>
<comment type="similarity">
    <text evidence="2">Belongs to the KdsC family.</text>
</comment>
<dbReference type="EMBL" id="ADFP01000047">
    <property type="protein sequence ID" value="EFB91245.1"/>
    <property type="molecule type" value="Genomic_DNA"/>
</dbReference>
<evidence type="ECO:0000256" key="2">
    <source>
        <dbReference type="ARBA" id="ARBA00005893"/>
    </source>
</evidence>
<dbReference type="SFLD" id="SFLDS00003">
    <property type="entry name" value="Haloacid_Dehalogenase"/>
    <property type="match status" value="1"/>
</dbReference>
<organism evidence="7 8">
    <name type="scientific">Pyramidobacter piscolens W5455</name>
    <dbReference type="NCBI Taxonomy" id="352165"/>
    <lineage>
        <taxon>Bacteria</taxon>
        <taxon>Thermotogati</taxon>
        <taxon>Synergistota</taxon>
        <taxon>Synergistia</taxon>
        <taxon>Synergistales</taxon>
        <taxon>Dethiosulfovibrionaceae</taxon>
        <taxon>Pyramidobacter</taxon>
    </lineage>
</organism>
<comment type="subunit">
    <text evidence="3">Homotetramer.</text>
</comment>
<dbReference type="SFLD" id="SFLDG01138">
    <property type="entry name" value="C1.6.2:_Deoxy-d-mannose-octulo"/>
    <property type="match status" value="1"/>
</dbReference>
<keyword evidence="8" id="KW-1185">Reference proteome</keyword>
<sequence>MFRLLAMDVDGTLTDGSVFIDATGNEFKRFDIQDGMGIALFRKAGGKVAWISGRFSAVTELRARELHVDFLANGVAEKLPVLERIAAEAGISAAEVIFVGDDVNDRECMRWAGLGVAVANAVPEVKASASYVTQRSGGSGAIREVADMVLAAQAKEV</sequence>
<dbReference type="EC" id="3.1.3.-" evidence="7"/>
<evidence type="ECO:0000256" key="4">
    <source>
        <dbReference type="ARBA" id="ARBA00022723"/>
    </source>
</evidence>
<dbReference type="InterPro" id="IPR036412">
    <property type="entry name" value="HAD-like_sf"/>
</dbReference>
<gene>
    <name evidence="7" type="primary">kdsC</name>
    <name evidence="7" type="ORF">HMPREF7215_0336</name>
</gene>
<dbReference type="CDD" id="cd01630">
    <property type="entry name" value="HAD_KDO-like"/>
    <property type="match status" value="1"/>
</dbReference>
<evidence type="ECO:0000313" key="8">
    <source>
        <dbReference type="Proteomes" id="UP000006462"/>
    </source>
</evidence>
<dbReference type="PIRSF" id="PIRSF006118">
    <property type="entry name" value="KDO8-P_Ptase"/>
    <property type="match status" value="1"/>
</dbReference>
<comment type="cofactor">
    <cofactor evidence="1">
        <name>Mg(2+)</name>
        <dbReference type="ChEBI" id="CHEBI:18420"/>
    </cofactor>
</comment>
<reference evidence="7 8" key="1">
    <citation type="submission" date="2009-12" db="EMBL/GenBank/DDBJ databases">
        <authorList>
            <person name="Shrivastava S."/>
            <person name="Madupu R."/>
            <person name="Durkin A.S."/>
            <person name="Torralba M."/>
            <person name="Methe B."/>
            <person name="Sutton G.G."/>
            <person name="Strausberg R.L."/>
            <person name="Nelson K.E."/>
        </authorList>
    </citation>
    <scope>NUCLEOTIDE SEQUENCE [LARGE SCALE GENOMIC DNA]</scope>
    <source>
        <strain evidence="7 8">W5455</strain>
    </source>
</reference>
<dbReference type="InterPro" id="IPR010023">
    <property type="entry name" value="KdsC_fam"/>
</dbReference>
<dbReference type="InterPro" id="IPR050793">
    <property type="entry name" value="CMP-NeuNAc_synthase"/>
</dbReference>
<evidence type="ECO:0000256" key="1">
    <source>
        <dbReference type="ARBA" id="ARBA00001946"/>
    </source>
</evidence>
<keyword evidence="4" id="KW-0479">Metal-binding</keyword>